<evidence type="ECO:0000256" key="4">
    <source>
        <dbReference type="ARBA" id="ARBA00022692"/>
    </source>
</evidence>
<dbReference type="EC" id="2.4.1.-" evidence="11"/>
<gene>
    <name evidence="12" type="ORF">QYE76_008383</name>
</gene>
<keyword evidence="13" id="KW-1185">Reference proteome</keyword>
<comment type="subcellular location">
    <subcellularLocation>
        <location evidence="1">Golgi apparatus membrane</location>
        <topology evidence="1">Single-pass type II membrane protein</topology>
    </subcellularLocation>
</comment>
<dbReference type="InterPro" id="IPR002495">
    <property type="entry name" value="Glyco_trans_8"/>
</dbReference>
<dbReference type="SUPFAM" id="SSF53448">
    <property type="entry name" value="Nucleotide-diphospho-sugar transferases"/>
    <property type="match status" value="1"/>
</dbReference>
<keyword evidence="6" id="KW-1133">Transmembrane helix</keyword>
<keyword evidence="4" id="KW-0812">Transmembrane</keyword>
<sequence>MRGFACAHAEKRHRLDRTLNCISKKGCVGSCYAKDVKYKPLGALLPEGFSGKMFYVKLVLLVLMCGSFMGLLHSPSIHHGDDEHNTQSPEASKLMWTSNADQKDSGYVSNVRIDWSRISMAVQEVSRAEDQLRVGLLNFDGVEMDQWRTLLPRNAAVSAVHLERVSSNVTWEHLYPEWIDEEELYAAPTCPDLPEPAPAPEGLEYDVVAVKLPCSGAAGWSKDVPRLHLQLAAARLATTGRSEKAAHVVVVSQCFPAPNLFRCKDKVIRDGDVWVYRPDVGELRRKLALPVGSCKLAMPVKALGEAYVSSAPRREAYATILHSEQLYACGAMVAAQSIRMAGSDRDMVALVDETISERHRSALEAAGWKVRTIRRIRNPRASKDAYNEWNYSKFWLWTLTEYDRVVFVDADLLVQRPMEPLFGMPEVSATGNHGTVFNSGVMVVEPCNCTFRLLMDHIGDIQSYNGGDQGYLNEVFSWWHRLPSHANYMKHFWEGNSAEHAAAKRRVLAADPPVALAVHFVGMKPWFCFRDYDCNWNAPELRQFASDEAHARWWKAHDAMPPRLQGFCLLDERQKALLRWDAVEARKANFSDGHWRERIADPRRRICAGDEGCREREIKGRRVEGNRVTTSYAKLIDNF</sequence>
<reference evidence="12" key="1">
    <citation type="submission" date="2023-07" db="EMBL/GenBank/DDBJ databases">
        <title>A chromosome-level genome assembly of Lolium multiflorum.</title>
        <authorList>
            <person name="Chen Y."/>
            <person name="Copetti D."/>
            <person name="Kolliker R."/>
            <person name="Studer B."/>
        </authorList>
    </citation>
    <scope>NUCLEOTIDE SEQUENCE</scope>
    <source>
        <strain evidence="12">02402/16</strain>
        <tissue evidence="12">Leaf</tissue>
    </source>
</reference>
<evidence type="ECO:0000256" key="1">
    <source>
        <dbReference type="ARBA" id="ARBA00004323"/>
    </source>
</evidence>
<accession>A0AAD8QFY7</accession>
<keyword evidence="3" id="KW-0808">Transferase</keyword>
<evidence type="ECO:0000313" key="12">
    <source>
        <dbReference type="EMBL" id="KAK1601867.1"/>
    </source>
</evidence>
<keyword evidence="9" id="KW-0961">Cell wall biogenesis/degradation</keyword>
<evidence type="ECO:0000256" key="9">
    <source>
        <dbReference type="ARBA" id="ARBA00023316"/>
    </source>
</evidence>
<comment type="caution">
    <text evidence="12">The sequence shown here is derived from an EMBL/GenBank/DDBJ whole genome shotgun (WGS) entry which is preliminary data.</text>
</comment>
<evidence type="ECO:0000256" key="10">
    <source>
        <dbReference type="ARBA" id="ARBA00038162"/>
    </source>
</evidence>
<evidence type="ECO:0000256" key="2">
    <source>
        <dbReference type="ARBA" id="ARBA00022676"/>
    </source>
</evidence>
<dbReference type="GO" id="GO:0000139">
    <property type="term" value="C:Golgi membrane"/>
    <property type="evidence" value="ECO:0007669"/>
    <property type="project" value="UniProtKB-SubCell"/>
</dbReference>
<evidence type="ECO:0000256" key="7">
    <source>
        <dbReference type="ARBA" id="ARBA00023136"/>
    </source>
</evidence>
<evidence type="ECO:0000256" key="6">
    <source>
        <dbReference type="ARBA" id="ARBA00022989"/>
    </source>
</evidence>
<name>A0AAD8QFY7_LOLMU</name>
<proteinExistence type="inferred from homology"/>
<keyword evidence="7" id="KW-0472">Membrane</keyword>
<dbReference type="EMBL" id="JAUUTY010000330">
    <property type="protein sequence ID" value="KAK1601867.1"/>
    <property type="molecule type" value="Genomic_DNA"/>
</dbReference>
<dbReference type="GO" id="GO:0071555">
    <property type="term" value="P:cell wall organization"/>
    <property type="evidence" value="ECO:0007669"/>
    <property type="project" value="UniProtKB-KW"/>
</dbReference>
<dbReference type="InterPro" id="IPR029044">
    <property type="entry name" value="Nucleotide-diphossugar_trans"/>
</dbReference>
<dbReference type="GO" id="GO:0016757">
    <property type="term" value="F:glycosyltransferase activity"/>
    <property type="evidence" value="ECO:0007669"/>
    <property type="project" value="UniProtKB-KW"/>
</dbReference>
<dbReference type="CDD" id="cd02537">
    <property type="entry name" value="GT8_Glycogenin"/>
    <property type="match status" value="1"/>
</dbReference>
<dbReference type="Proteomes" id="UP001231189">
    <property type="component" value="Unassembled WGS sequence"/>
</dbReference>
<evidence type="ECO:0000256" key="3">
    <source>
        <dbReference type="ARBA" id="ARBA00022679"/>
    </source>
</evidence>
<evidence type="ECO:0000256" key="11">
    <source>
        <dbReference type="RuleBase" id="RU362027"/>
    </source>
</evidence>
<organism evidence="12 13">
    <name type="scientific">Lolium multiflorum</name>
    <name type="common">Italian ryegrass</name>
    <name type="synonym">Lolium perenne subsp. multiflorum</name>
    <dbReference type="NCBI Taxonomy" id="4521"/>
    <lineage>
        <taxon>Eukaryota</taxon>
        <taxon>Viridiplantae</taxon>
        <taxon>Streptophyta</taxon>
        <taxon>Embryophyta</taxon>
        <taxon>Tracheophyta</taxon>
        <taxon>Spermatophyta</taxon>
        <taxon>Magnoliopsida</taxon>
        <taxon>Liliopsida</taxon>
        <taxon>Poales</taxon>
        <taxon>Poaceae</taxon>
        <taxon>BOP clade</taxon>
        <taxon>Pooideae</taxon>
        <taxon>Poodae</taxon>
        <taxon>Poeae</taxon>
        <taxon>Poeae Chloroplast Group 2 (Poeae type)</taxon>
        <taxon>Loliodinae</taxon>
        <taxon>Loliinae</taxon>
        <taxon>Lolium</taxon>
    </lineage>
</organism>
<protein>
    <recommendedName>
        <fullName evidence="11">Hexosyltransferase</fullName>
        <ecNumber evidence="11">2.4.1.-</ecNumber>
    </recommendedName>
</protein>
<dbReference type="Gene3D" id="3.90.550.10">
    <property type="entry name" value="Spore Coat Polysaccharide Biosynthesis Protein SpsA, Chain A"/>
    <property type="match status" value="1"/>
</dbReference>
<dbReference type="AlphaFoldDB" id="A0AAD8QFY7"/>
<keyword evidence="5" id="KW-0479">Metal-binding</keyword>
<dbReference type="InterPro" id="IPR050587">
    <property type="entry name" value="GNT1/Glycosyltrans_8"/>
</dbReference>
<keyword evidence="2" id="KW-0328">Glycosyltransferase</keyword>
<evidence type="ECO:0000256" key="5">
    <source>
        <dbReference type="ARBA" id="ARBA00022723"/>
    </source>
</evidence>
<evidence type="ECO:0000313" key="13">
    <source>
        <dbReference type="Proteomes" id="UP001231189"/>
    </source>
</evidence>
<keyword evidence="8" id="KW-0464">Manganese</keyword>
<dbReference type="GO" id="GO:0046872">
    <property type="term" value="F:metal ion binding"/>
    <property type="evidence" value="ECO:0007669"/>
    <property type="project" value="UniProtKB-KW"/>
</dbReference>
<dbReference type="FunFam" id="3.90.550.10:FF:000018">
    <property type="entry name" value="Hexosyltransferase"/>
    <property type="match status" value="1"/>
</dbReference>
<evidence type="ECO:0000256" key="8">
    <source>
        <dbReference type="ARBA" id="ARBA00023211"/>
    </source>
</evidence>
<comment type="similarity">
    <text evidence="10">Belongs to the glycosyltransferase 8 family. Glycogenin subfamily.</text>
</comment>
<dbReference type="Pfam" id="PF01501">
    <property type="entry name" value="Glyco_transf_8"/>
    <property type="match status" value="1"/>
</dbReference>
<dbReference type="PANTHER" id="PTHR11183">
    <property type="entry name" value="GLYCOGENIN SUBFAMILY MEMBER"/>
    <property type="match status" value="1"/>
</dbReference>